<organism evidence="3 4">
    <name type="scientific">Rhizocola hellebori</name>
    <dbReference type="NCBI Taxonomy" id="1392758"/>
    <lineage>
        <taxon>Bacteria</taxon>
        <taxon>Bacillati</taxon>
        <taxon>Actinomycetota</taxon>
        <taxon>Actinomycetes</taxon>
        <taxon>Micromonosporales</taxon>
        <taxon>Micromonosporaceae</taxon>
        <taxon>Rhizocola</taxon>
    </lineage>
</organism>
<dbReference type="Gene3D" id="2.60.120.200">
    <property type="match status" value="1"/>
</dbReference>
<dbReference type="PANTHER" id="PTHR38787">
    <property type="entry name" value="REGULATORY P DOMAIN-CONTAINING PROTEIN"/>
    <property type="match status" value="1"/>
</dbReference>
<dbReference type="InterPro" id="IPR027589">
    <property type="entry name" value="Choice_anch_B"/>
</dbReference>
<gene>
    <name evidence="3" type="ORF">Rhe02_26960</name>
</gene>
<keyword evidence="4" id="KW-1185">Reference proteome</keyword>
<protein>
    <recommendedName>
        <fullName evidence="5">Choice-of-anchor B family protein</fullName>
    </recommendedName>
</protein>
<proteinExistence type="predicted"/>
<dbReference type="NCBIfam" id="TIGR04312">
    <property type="entry name" value="choice_anch_B"/>
    <property type="match status" value="1"/>
</dbReference>
<evidence type="ECO:0000256" key="1">
    <source>
        <dbReference type="SAM" id="MobiDB-lite"/>
    </source>
</evidence>
<dbReference type="AlphaFoldDB" id="A0A8J3VEP0"/>
<accession>A0A8J3VEP0</accession>
<reference evidence="3" key="1">
    <citation type="submission" date="2021-01" db="EMBL/GenBank/DDBJ databases">
        <title>Whole genome shotgun sequence of Rhizocola hellebori NBRC 109834.</title>
        <authorList>
            <person name="Komaki H."/>
            <person name="Tamura T."/>
        </authorList>
    </citation>
    <scope>NUCLEOTIDE SEQUENCE</scope>
    <source>
        <strain evidence="3">NBRC 109834</strain>
    </source>
</reference>
<keyword evidence="2" id="KW-0732">Signal</keyword>
<evidence type="ECO:0000313" key="3">
    <source>
        <dbReference type="EMBL" id="GIH04629.1"/>
    </source>
</evidence>
<dbReference type="PANTHER" id="PTHR38787:SF3">
    <property type="entry name" value="REGULATORY P DOMAIN-CONTAINING PROTEIN"/>
    <property type="match status" value="1"/>
</dbReference>
<dbReference type="GO" id="GO:0005576">
    <property type="term" value="C:extracellular region"/>
    <property type="evidence" value="ECO:0007669"/>
    <property type="project" value="TreeGrafter"/>
</dbReference>
<name>A0A8J3VEP0_9ACTN</name>
<dbReference type="RefSeq" id="WP_203908513.1">
    <property type="nucleotide sequence ID" value="NZ_BONY01000014.1"/>
</dbReference>
<dbReference type="EMBL" id="BONY01000014">
    <property type="protein sequence ID" value="GIH04629.1"/>
    <property type="molecule type" value="Genomic_DNA"/>
</dbReference>
<feature type="region of interest" description="Disordered" evidence="1">
    <location>
        <begin position="446"/>
        <end position="479"/>
    </location>
</feature>
<evidence type="ECO:0000256" key="2">
    <source>
        <dbReference type="SAM" id="SignalP"/>
    </source>
</evidence>
<sequence>MRRTLRTAGIVAGLLALTLGATTASWAHDPYSAEGKEELRKIMADHEPAVRIGDGLTIQAATPCVSGMAGQYPCKNIDLLAAMPLSTIGGGNGNSMWGWTDSTTGKEYIIFGRTTGASFIDVSVPTAPVYLGNLPSFNGTSSSWRDIKVYANHAYIGADSISTHGMQVFDLTRLRGVTTPQTFTADARYTGFGNSHTLSVNEQTGFIYAVGTNTCSGGVHMVNVQSPKNPVNAGCVSNDGYVHENQCVVYHGPDTTYTGHEICFNYNTDTLTIVDITNKSAPVQLSRTSYVGVGYTHQGWLTGDHARLLMDDELDSDTPGTKTFIWNVSDLNAPVNTSMWINPNITATDHNLYIIGDRTYQASYRAGLRILDSSGIASNQLQEIAYFDIYPASNTTGFNGAWNNYPFFASGTIAISGIEQGLFLVKHNPTSQPPPTTVYSDTFETATGWTTNPNGTDNATTGAWERGDPEATTSSGAKQLGTTVSGVNDLVTGRLAGSAAGDFDIDGGTTSIQSPAITLPATGTLNVSLSWYLAHGSNASSADFFRVSIVHNGGTTQLFNQAGAASNRNGAWATGTWNISAYAGQSVRILIQAADASGASLVEAGVDNVTITQQ</sequence>
<feature type="signal peptide" evidence="2">
    <location>
        <begin position="1"/>
        <end position="27"/>
    </location>
</feature>
<comment type="caution">
    <text evidence="3">The sequence shown here is derived from an EMBL/GenBank/DDBJ whole genome shotgun (WGS) entry which is preliminary data.</text>
</comment>
<evidence type="ECO:0008006" key="5">
    <source>
        <dbReference type="Google" id="ProtNLM"/>
    </source>
</evidence>
<evidence type="ECO:0000313" key="4">
    <source>
        <dbReference type="Proteomes" id="UP000612899"/>
    </source>
</evidence>
<feature type="compositionally biased region" description="Polar residues" evidence="1">
    <location>
        <begin position="446"/>
        <end position="461"/>
    </location>
</feature>
<dbReference type="Proteomes" id="UP000612899">
    <property type="component" value="Unassembled WGS sequence"/>
</dbReference>
<feature type="chain" id="PRO_5038962841" description="Choice-of-anchor B family protein" evidence="2">
    <location>
        <begin position="28"/>
        <end position="614"/>
    </location>
</feature>